<comment type="caution">
    <text evidence="11">The sequence shown here is derived from an EMBL/GenBank/DDBJ whole genome shotgun (WGS) entry which is preliminary data.</text>
</comment>
<feature type="compositionally biased region" description="Low complexity" evidence="9">
    <location>
        <begin position="543"/>
        <end position="555"/>
    </location>
</feature>
<keyword evidence="7 8" id="KW-0648">Protein biosynthesis</keyword>
<keyword evidence="12" id="KW-1185">Reference proteome</keyword>
<evidence type="ECO:0000256" key="5">
    <source>
        <dbReference type="ARBA" id="ARBA00022737"/>
    </source>
</evidence>
<dbReference type="GO" id="GO:0003729">
    <property type="term" value="F:mRNA binding"/>
    <property type="evidence" value="ECO:0007669"/>
    <property type="project" value="TreeGrafter"/>
</dbReference>
<dbReference type="PANTHER" id="PTHR13227:SF0">
    <property type="entry name" value="EUKARYOTIC TRANSLATION INITIATION FACTOR 2A"/>
    <property type="match status" value="1"/>
</dbReference>
<comment type="function">
    <text evidence="8">Functions in the early steps of protein synthesis of a small number of specific mRNAs. Acts by directing the binding of methionyl-tRNAi to 40S ribosomal subunits. In contrast to the eIF-2 complex, it binds methionyl-tRNAi to 40S subunits in a codon-dependent manner, whereas the eIF-2 complex binds methionyl-tRNAi to 40S subunits in a GTP-dependent manner.</text>
</comment>
<dbReference type="Pfam" id="PF08662">
    <property type="entry name" value="eIF2A"/>
    <property type="match status" value="1"/>
</dbReference>
<evidence type="ECO:0000256" key="2">
    <source>
        <dbReference type="ARBA" id="ARBA00013819"/>
    </source>
</evidence>
<dbReference type="PANTHER" id="PTHR13227">
    <property type="entry name" value="EUKARYOTIC TRANSLATION INITIATION FACTOR 2A"/>
    <property type="match status" value="1"/>
</dbReference>
<feature type="compositionally biased region" description="Basic and acidic residues" evidence="9">
    <location>
        <begin position="530"/>
        <end position="539"/>
    </location>
</feature>
<keyword evidence="3 8" id="KW-0396">Initiation factor</keyword>
<dbReference type="AlphaFoldDB" id="A0AAV5QIN7"/>
<dbReference type="InterPro" id="IPR015943">
    <property type="entry name" value="WD40/YVTN_repeat-like_dom_sf"/>
</dbReference>
<dbReference type="RefSeq" id="XP_064851541.1">
    <property type="nucleotide sequence ID" value="XM_064995469.1"/>
</dbReference>
<accession>A0AAV5QIN7</accession>
<evidence type="ECO:0000256" key="8">
    <source>
        <dbReference type="PIRNR" id="PIRNR017222"/>
    </source>
</evidence>
<gene>
    <name evidence="11" type="ORF">DASC09_018660</name>
</gene>
<proteinExistence type="inferred from homology"/>
<dbReference type="Proteomes" id="UP001360560">
    <property type="component" value="Unassembled WGS sequence"/>
</dbReference>
<evidence type="ECO:0000256" key="7">
    <source>
        <dbReference type="ARBA" id="ARBA00022917"/>
    </source>
</evidence>
<dbReference type="Gene3D" id="2.130.10.10">
    <property type="entry name" value="YVTN repeat-like/Quinoprotein amine dehydrogenase"/>
    <property type="match status" value="2"/>
</dbReference>
<dbReference type="GO" id="GO:0043022">
    <property type="term" value="F:ribosome binding"/>
    <property type="evidence" value="ECO:0007669"/>
    <property type="project" value="UniProtKB-UniRule"/>
</dbReference>
<dbReference type="GeneID" id="90072520"/>
<feature type="region of interest" description="Disordered" evidence="9">
    <location>
        <begin position="451"/>
        <end position="482"/>
    </location>
</feature>
<dbReference type="SUPFAM" id="SSF82171">
    <property type="entry name" value="DPP6 N-terminal domain-like"/>
    <property type="match status" value="1"/>
</dbReference>
<dbReference type="InterPro" id="IPR011387">
    <property type="entry name" value="TIF2A"/>
</dbReference>
<keyword evidence="6 8" id="KW-0810">Translation regulation</keyword>
<feature type="region of interest" description="Disordered" evidence="9">
    <location>
        <begin position="494"/>
        <end position="561"/>
    </location>
</feature>
<dbReference type="InterPro" id="IPR013979">
    <property type="entry name" value="TIF_beta_prop-like"/>
</dbReference>
<evidence type="ECO:0000259" key="10">
    <source>
        <dbReference type="Pfam" id="PF08662"/>
    </source>
</evidence>
<organism evidence="11 12">
    <name type="scientific">Saccharomycopsis crataegensis</name>
    <dbReference type="NCBI Taxonomy" id="43959"/>
    <lineage>
        <taxon>Eukaryota</taxon>
        <taxon>Fungi</taxon>
        <taxon>Dikarya</taxon>
        <taxon>Ascomycota</taxon>
        <taxon>Saccharomycotina</taxon>
        <taxon>Saccharomycetes</taxon>
        <taxon>Saccharomycopsidaceae</taxon>
        <taxon>Saccharomycopsis</taxon>
    </lineage>
</organism>
<protein>
    <recommendedName>
        <fullName evidence="2 8">Eukaryotic translation initiation factor 2A</fullName>
        <shortName evidence="8">eIF-2A</shortName>
    </recommendedName>
</protein>
<dbReference type="GO" id="GO:0000049">
    <property type="term" value="F:tRNA binding"/>
    <property type="evidence" value="ECO:0007669"/>
    <property type="project" value="UniProtKB-UniRule"/>
</dbReference>
<dbReference type="EMBL" id="BTFZ01000003">
    <property type="protein sequence ID" value="GMM34541.1"/>
    <property type="molecule type" value="Genomic_DNA"/>
</dbReference>
<keyword evidence="4" id="KW-0853">WD repeat</keyword>
<comment type="similarity">
    <text evidence="1 8">Belongs to the WD repeat EIF2A family.</text>
</comment>
<evidence type="ECO:0000313" key="11">
    <source>
        <dbReference type="EMBL" id="GMM34541.1"/>
    </source>
</evidence>
<feature type="domain" description="Translation initiation factor beta propellor-like" evidence="10">
    <location>
        <begin position="222"/>
        <end position="416"/>
    </location>
</feature>
<dbReference type="FunFam" id="2.130.10.10:FF:000596">
    <property type="entry name" value="Eukaryotic translation initiation factor 2A"/>
    <property type="match status" value="1"/>
</dbReference>
<dbReference type="PIRSF" id="PIRSF017222">
    <property type="entry name" value="eIF2A"/>
    <property type="match status" value="1"/>
</dbReference>
<dbReference type="GO" id="GO:0006417">
    <property type="term" value="P:regulation of translation"/>
    <property type="evidence" value="ECO:0007669"/>
    <property type="project" value="UniProtKB-KW"/>
</dbReference>
<dbReference type="GO" id="GO:0003743">
    <property type="term" value="F:translation initiation factor activity"/>
    <property type="evidence" value="ECO:0007669"/>
    <property type="project" value="UniProtKB-UniRule"/>
</dbReference>
<evidence type="ECO:0000313" key="12">
    <source>
        <dbReference type="Proteomes" id="UP001360560"/>
    </source>
</evidence>
<keyword evidence="5" id="KW-0677">Repeat</keyword>
<evidence type="ECO:0000256" key="9">
    <source>
        <dbReference type="SAM" id="MobiDB-lite"/>
    </source>
</evidence>
<dbReference type="GO" id="GO:0022627">
    <property type="term" value="C:cytosolic small ribosomal subunit"/>
    <property type="evidence" value="ECO:0007669"/>
    <property type="project" value="TreeGrafter"/>
</dbReference>
<sequence>MSVTTQFYYRNPKSVGLSSGNPSYEQLKAFASPSDIVRAACYSPDGSLFAYTQPDCVTITNPDTGAVVVSLSLKDVFDLHFSPSGSYLAVWAKPIRSVADDGSNNVIWSKNVKIFDIQKNLQIAEYTAKAQGGWKPQFTADEKIMTKLYPNQVRFYELDGVVSINFDKPSFILQIEDISAYALSPGKNPAIAVFVAEKKGKPAFVKVFNVSANGFNQPLCFKSFFKAERCVLKWNSLGTAILALASTDVDSSNKSYYGETALYLLGIAGAYNPRITLDKEGPIHDINWSPSSREFGVIYGYMPSQTSFFDARGNLIYSLPPSPRNTLLFSPHAKFVLVAGFGNLQGTVDIYDRTKKFSKITSFEASNTSVCHWSPCGRFILTATTSPRLRVDNGIKVWHASGKLVYLTEFKELFAVDWRPQPVSSFPPLKNLENDVVAHQSAQEHELQKATKIASSVSDKPKATGAYRPPHARNSSSNGPAKTLYEKELSSKIGATYKPPTKPKSIPGAAPAVVQESKAAAKNRKKKEAKKAAKEKEEPTQPSSADNSESSNSSAPITGGSIVGGVVSLEEKKIRSLLKKLRAIETLKMKQAAGDNLEDTQVLKIKTEEKVRSDLRALGWKDE</sequence>
<evidence type="ECO:0000256" key="4">
    <source>
        <dbReference type="ARBA" id="ARBA00022574"/>
    </source>
</evidence>
<evidence type="ECO:0000256" key="3">
    <source>
        <dbReference type="ARBA" id="ARBA00022540"/>
    </source>
</evidence>
<reference evidence="11 12" key="1">
    <citation type="journal article" date="2023" name="Elife">
        <title>Identification of key yeast species and microbe-microbe interactions impacting larval growth of Drosophila in the wild.</title>
        <authorList>
            <person name="Mure A."/>
            <person name="Sugiura Y."/>
            <person name="Maeda R."/>
            <person name="Honda K."/>
            <person name="Sakurai N."/>
            <person name="Takahashi Y."/>
            <person name="Watada M."/>
            <person name="Katoh T."/>
            <person name="Gotoh A."/>
            <person name="Gotoh Y."/>
            <person name="Taniguchi I."/>
            <person name="Nakamura K."/>
            <person name="Hayashi T."/>
            <person name="Katayama T."/>
            <person name="Uemura T."/>
            <person name="Hattori Y."/>
        </authorList>
    </citation>
    <scope>NUCLEOTIDE SEQUENCE [LARGE SCALE GENOMIC DNA]</scope>
    <source>
        <strain evidence="11 12">SC-9</strain>
    </source>
</reference>
<name>A0AAV5QIN7_9ASCO</name>
<evidence type="ECO:0000256" key="1">
    <source>
        <dbReference type="ARBA" id="ARBA00009573"/>
    </source>
</evidence>
<evidence type="ECO:0000256" key="6">
    <source>
        <dbReference type="ARBA" id="ARBA00022845"/>
    </source>
</evidence>